<dbReference type="PROSITE" id="PS51935">
    <property type="entry name" value="NLPC_P60"/>
    <property type="match status" value="1"/>
</dbReference>
<evidence type="ECO:0000259" key="11">
    <source>
        <dbReference type="PROSITE" id="PS51935"/>
    </source>
</evidence>
<keyword evidence="4 10" id="KW-0732">Signal</keyword>
<dbReference type="InterPro" id="IPR052062">
    <property type="entry name" value="Murein_DD/LD_carboxypeptidase"/>
</dbReference>
<dbReference type="Gene3D" id="3.90.1720.10">
    <property type="entry name" value="endopeptidase domain like (from Nostoc punctiforme)"/>
    <property type="match status" value="1"/>
</dbReference>
<dbReference type="AlphaFoldDB" id="Q12HW4"/>
<dbReference type="RefSeq" id="WP_011498100.1">
    <property type="nucleotide sequence ID" value="NC_007954.1"/>
</dbReference>
<evidence type="ECO:0000256" key="4">
    <source>
        <dbReference type="ARBA" id="ARBA00022729"/>
    </source>
</evidence>
<evidence type="ECO:0000313" key="12">
    <source>
        <dbReference type="EMBL" id="ABE56962.1"/>
    </source>
</evidence>
<feature type="domain" description="NlpC/P60" evidence="11">
    <location>
        <begin position="41"/>
        <end position="162"/>
    </location>
</feature>
<keyword evidence="5" id="KW-0378">Hydrolase</keyword>
<dbReference type="Proteomes" id="UP000001982">
    <property type="component" value="Chromosome"/>
</dbReference>
<sequence length="179" mass="19911">MKKLLLVACLVLLVSACATKVPEIMQVKKPVAPAPVVMKPSWHEASLLEFHNEWRGTPYRLGGLSKKGLDCSGMVYLAYKDIVGQYLPRTVMGQKVLGKEIKRHELRIGDLVFFKVSRRTQHVGIYVGNNNFLHASTKKGVKISSMNNVYWAPRYWTAKRLEDVGLVAGGASSAVKTAR</sequence>
<dbReference type="InterPro" id="IPR000064">
    <property type="entry name" value="NLP_P60_dom"/>
</dbReference>
<accession>Q12HW4</accession>
<organism evidence="12 13">
    <name type="scientific">Shewanella denitrificans (strain OS217 / ATCC BAA-1090 / DSM 15013)</name>
    <dbReference type="NCBI Taxonomy" id="318161"/>
    <lineage>
        <taxon>Bacteria</taxon>
        <taxon>Pseudomonadati</taxon>
        <taxon>Pseudomonadota</taxon>
        <taxon>Gammaproteobacteria</taxon>
        <taxon>Alteromonadales</taxon>
        <taxon>Shewanellaceae</taxon>
        <taxon>Shewanella</taxon>
    </lineage>
</organism>
<keyword evidence="3" id="KW-0645">Protease</keyword>
<dbReference type="GO" id="GO:0016020">
    <property type="term" value="C:membrane"/>
    <property type="evidence" value="ECO:0007669"/>
    <property type="project" value="UniProtKB-SubCell"/>
</dbReference>
<protein>
    <submittedName>
        <fullName evidence="12">Lipoprotein, NLP/P60 family</fullName>
    </submittedName>
</protein>
<dbReference type="PROSITE" id="PS51257">
    <property type="entry name" value="PROKAR_LIPOPROTEIN"/>
    <property type="match status" value="1"/>
</dbReference>
<evidence type="ECO:0000256" key="7">
    <source>
        <dbReference type="ARBA" id="ARBA00023136"/>
    </source>
</evidence>
<comment type="similarity">
    <text evidence="2">Belongs to the peptidase C40 family.</text>
</comment>
<evidence type="ECO:0000256" key="3">
    <source>
        <dbReference type="ARBA" id="ARBA00022670"/>
    </source>
</evidence>
<dbReference type="GO" id="GO:0006508">
    <property type="term" value="P:proteolysis"/>
    <property type="evidence" value="ECO:0007669"/>
    <property type="project" value="UniProtKB-KW"/>
</dbReference>
<evidence type="ECO:0000256" key="9">
    <source>
        <dbReference type="ARBA" id="ARBA00023288"/>
    </source>
</evidence>
<evidence type="ECO:0000256" key="1">
    <source>
        <dbReference type="ARBA" id="ARBA00004635"/>
    </source>
</evidence>
<dbReference type="PANTHER" id="PTHR47360:SF3">
    <property type="entry name" value="MUREIN DD-ENDOPEPTIDASE MEPS_MUREIN LD-CARBOXYPEPTIDASE"/>
    <property type="match status" value="1"/>
</dbReference>
<dbReference type="PANTHER" id="PTHR47360">
    <property type="entry name" value="MUREIN DD-ENDOPEPTIDASE MEPS/MUREIN LD-CARBOXYPEPTIDASE"/>
    <property type="match status" value="1"/>
</dbReference>
<evidence type="ECO:0000256" key="5">
    <source>
        <dbReference type="ARBA" id="ARBA00022801"/>
    </source>
</evidence>
<dbReference type="KEGG" id="sdn:Sden_3689"/>
<dbReference type="eggNOG" id="COG0791">
    <property type="taxonomic scope" value="Bacteria"/>
</dbReference>
<evidence type="ECO:0000313" key="13">
    <source>
        <dbReference type="Proteomes" id="UP000001982"/>
    </source>
</evidence>
<dbReference type="EMBL" id="CP000302">
    <property type="protein sequence ID" value="ABE56962.1"/>
    <property type="molecule type" value="Genomic_DNA"/>
</dbReference>
<dbReference type="GO" id="GO:0008234">
    <property type="term" value="F:cysteine-type peptidase activity"/>
    <property type="evidence" value="ECO:0007669"/>
    <property type="project" value="UniProtKB-KW"/>
</dbReference>
<keyword evidence="9 12" id="KW-0449">Lipoprotein</keyword>
<dbReference type="MEROPS" id="C40.004"/>
<name>Q12HW4_SHEDO</name>
<keyword evidence="8" id="KW-0564">Palmitate</keyword>
<evidence type="ECO:0000256" key="2">
    <source>
        <dbReference type="ARBA" id="ARBA00007074"/>
    </source>
</evidence>
<evidence type="ECO:0000256" key="6">
    <source>
        <dbReference type="ARBA" id="ARBA00022807"/>
    </source>
</evidence>
<dbReference type="STRING" id="318161.Sden_3689"/>
<dbReference type="SUPFAM" id="SSF54001">
    <property type="entry name" value="Cysteine proteinases"/>
    <property type="match status" value="1"/>
</dbReference>
<keyword evidence="13" id="KW-1185">Reference proteome</keyword>
<evidence type="ECO:0000256" key="10">
    <source>
        <dbReference type="SAM" id="SignalP"/>
    </source>
</evidence>
<gene>
    <name evidence="12" type="ordered locus">Sden_3689</name>
</gene>
<feature type="signal peptide" evidence="10">
    <location>
        <begin position="1"/>
        <end position="20"/>
    </location>
</feature>
<proteinExistence type="inferred from homology"/>
<evidence type="ECO:0000256" key="8">
    <source>
        <dbReference type="ARBA" id="ARBA00023139"/>
    </source>
</evidence>
<feature type="chain" id="PRO_5004181528" evidence="10">
    <location>
        <begin position="21"/>
        <end position="179"/>
    </location>
</feature>
<comment type="subcellular location">
    <subcellularLocation>
        <location evidence="1">Membrane</location>
        <topology evidence="1">Lipid-anchor</topology>
    </subcellularLocation>
</comment>
<dbReference type="InterPro" id="IPR038765">
    <property type="entry name" value="Papain-like_cys_pep_sf"/>
</dbReference>
<keyword evidence="6" id="KW-0788">Thiol protease</keyword>
<reference evidence="12 13" key="1">
    <citation type="submission" date="2006-03" db="EMBL/GenBank/DDBJ databases">
        <title>Complete sequence of Shewanella denitrificans OS217.</title>
        <authorList>
            <consortium name="US DOE Joint Genome Institute"/>
            <person name="Copeland A."/>
            <person name="Lucas S."/>
            <person name="Lapidus A."/>
            <person name="Barry K."/>
            <person name="Detter J.C."/>
            <person name="Glavina del Rio T."/>
            <person name="Hammon N."/>
            <person name="Israni S."/>
            <person name="Dalin E."/>
            <person name="Tice H."/>
            <person name="Pitluck S."/>
            <person name="Brettin T."/>
            <person name="Bruce D."/>
            <person name="Han C."/>
            <person name="Tapia R."/>
            <person name="Gilna P."/>
            <person name="Kiss H."/>
            <person name="Schmutz J."/>
            <person name="Larimer F."/>
            <person name="Land M."/>
            <person name="Hauser L."/>
            <person name="Kyrpides N."/>
            <person name="Lykidis A."/>
            <person name="Richardson P."/>
        </authorList>
    </citation>
    <scope>NUCLEOTIDE SEQUENCE [LARGE SCALE GENOMIC DNA]</scope>
    <source>
        <strain evidence="13">OS217 / ATCC BAA-1090 / DSM 15013</strain>
    </source>
</reference>
<dbReference type="Pfam" id="PF00877">
    <property type="entry name" value="NLPC_P60"/>
    <property type="match status" value="1"/>
</dbReference>
<dbReference type="HOGENOM" id="CLU_016043_9_3_6"/>
<keyword evidence="7" id="KW-0472">Membrane</keyword>